<accession>A0A067TJB8</accession>
<gene>
    <name evidence="3" type="ORF">GALMADRAFT_1349635</name>
</gene>
<evidence type="ECO:0000313" key="4">
    <source>
        <dbReference type="Proteomes" id="UP000027222"/>
    </source>
</evidence>
<keyword evidence="4" id="KW-1185">Reference proteome</keyword>
<dbReference type="EMBL" id="KL142369">
    <property type="protein sequence ID" value="KDR83266.1"/>
    <property type="molecule type" value="Genomic_DNA"/>
</dbReference>
<name>A0A067TJB8_GALM3</name>
<dbReference type="HOGENOM" id="CLU_042941_6_3_1"/>
<sequence>APADLIVEYEVKSFTPGREHKTVYQGLSDEADHAWGELYNRTIMKIPRSEAVLLPNKTYPIKDEPGYYLGGLDVFHKLHCLASPRALHRDRYGQNPDLDDEHVSHCVDTIRQSLMCNADISVNVWQWNSNLSAVVGYSTQAHSCKNFDKLRDWARSRRVHKWIDTQLFVDDDLPNPPIF</sequence>
<dbReference type="Pfam" id="PF11807">
    <property type="entry name" value="UstYa"/>
    <property type="match status" value="1"/>
</dbReference>
<protein>
    <submittedName>
        <fullName evidence="3">Uncharacterized protein</fullName>
    </submittedName>
</protein>
<evidence type="ECO:0000313" key="3">
    <source>
        <dbReference type="EMBL" id="KDR83266.1"/>
    </source>
</evidence>
<comment type="pathway">
    <text evidence="1">Mycotoxin biosynthesis.</text>
</comment>
<organism evidence="3 4">
    <name type="scientific">Galerina marginata (strain CBS 339.88)</name>
    <dbReference type="NCBI Taxonomy" id="685588"/>
    <lineage>
        <taxon>Eukaryota</taxon>
        <taxon>Fungi</taxon>
        <taxon>Dikarya</taxon>
        <taxon>Basidiomycota</taxon>
        <taxon>Agaricomycotina</taxon>
        <taxon>Agaricomycetes</taxon>
        <taxon>Agaricomycetidae</taxon>
        <taxon>Agaricales</taxon>
        <taxon>Agaricineae</taxon>
        <taxon>Strophariaceae</taxon>
        <taxon>Galerina</taxon>
    </lineage>
</organism>
<evidence type="ECO:0000256" key="2">
    <source>
        <dbReference type="ARBA" id="ARBA00035112"/>
    </source>
</evidence>
<evidence type="ECO:0000256" key="1">
    <source>
        <dbReference type="ARBA" id="ARBA00004685"/>
    </source>
</evidence>
<proteinExistence type="inferred from homology"/>
<dbReference type="AlphaFoldDB" id="A0A067TJB8"/>
<feature type="non-terminal residue" evidence="3">
    <location>
        <position position="1"/>
    </location>
</feature>
<dbReference type="PANTHER" id="PTHR33365:SF4">
    <property type="entry name" value="CYCLOCHLOROTINE BIOSYNTHESIS PROTEIN O"/>
    <property type="match status" value="1"/>
</dbReference>
<reference evidence="4" key="1">
    <citation type="journal article" date="2014" name="Proc. Natl. Acad. Sci. U.S.A.">
        <title>Extensive sampling of basidiomycete genomes demonstrates inadequacy of the white-rot/brown-rot paradigm for wood decay fungi.</title>
        <authorList>
            <person name="Riley R."/>
            <person name="Salamov A.A."/>
            <person name="Brown D.W."/>
            <person name="Nagy L.G."/>
            <person name="Floudas D."/>
            <person name="Held B.W."/>
            <person name="Levasseur A."/>
            <person name="Lombard V."/>
            <person name="Morin E."/>
            <person name="Otillar R."/>
            <person name="Lindquist E.A."/>
            <person name="Sun H."/>
            <person name="LaButti K.M."/>
            <person name="Schmutz J."/>
            <person name="Jabbour D."/>
            <person name="Luo H."/>
            <person name="Baker S.E."/>
            <person name="Pisabarro A.G."/>
            <person name="Walton J.D."/>
            <person name="Blanchette R.A."/>
            <person name="Henrissat B."/>
            <person name="Martin F."/>
            <person name="Cullen D."/>
            <person name="Hibbett D.S."/>
            <person name="Grigoriev I.V."/>
        </authorList>
    </citation>
    <scope>NUCLEOTIDE SEQUENCE [LARGE SCALE GENOMIC DNA]</scope>
    <source>
        <strain evidence="4">CBS 339.88</strain>
    </source>
</reference>
<dbReference type="GO" id="GO:0043386">
    <property type="term" value="P:mycotoxin biosynthetic process"/>
    <property type="evidence" value="ECO:0007669"/>
    <property type="project" value="InterPro"/>
</dbReference>
<comment type="similarity">
    <text evidence="2">Belongs to the ustYa family.</text>
</comment>
<dbReference type="STRING" id="685588.A0A067TJB8"/>
<dbReference type="PANTHER" id="PTHR33365">
    <property type="entry name" value="YALI0B05434P"/>
    <property type="match status" value="1"/>
</dbReference>
<dbReference type="OrthoDB" id="3687641at2759"/>
<dbReference type="InterPro" id="IPR021765">
    <property type="entry name" value="UstYa-like"/>
</dbReference>
<dbReference type="Proteomes" id="UP000027222">
    <property type="component" value="Unassembled WGS sequence"/>
</dbReference>